<sequence length="22" mass="2645">AWFYITLVNSYLYPLFSIYTIG</sequence>
<protein>
    <submittedName>
        <fullName evidence="1">Uncharacterized protein</fullName>
    </submittedName>
</protein>
<evidence type="ECO:0000313" key="2">
    <source>
        <dbReference type="Proteomes" id="UP000092731"/>
    </source>
</evidence>
<evidence type="ECO:0000313" key="1">
    <source>
        <dbReference type="EMBL" id="GAT78472.1"/>
    </source>
</evidence>
<comment type="caution">
    <text evidence="1">The sequence shown here is derived from an EMBL/GenBank/DDBJ whole genome shotgun (WGS) entry which is preliminary data.</text>
</comment>
<reference evidence="2" key="1">
    <citation type="submission" date="2016-05" db="EMBL/GenBank/DDBJ databases">
        <title>Draft genome sequences of four strains of Ehrlichia ruminantium, a tick-borne pathogen of ruminants, isolated from Zimbabwe, The Gambia and Ghana.</title>
        <authorList>
            <person name="Nakao R."/>
            <person name="Jongejan F."/>
            <person name="Sugimoto C."/>
        </authorList>
    </citation>
    <scope>NUCLEOTIDE SEQUENCE [LARGE SCALE GENOMIC DNA]</scope>
    <source>
        <strain evidence="2">Pokoase 417</strain>
    </source>
</reference>
<feature type="non-terminal residue" evidence="1">
    <location>
        <position position="1"/>
    </location>
</feature>
<dbReference type="EMBL" id="BDDM01000220">
    <property type="protein sequence ID" value="GAT78472.1"/>
    <property type="molecule type" value="Genomic_DNA"/>
</dbReference>
<gene>
    <name evidence="1" type="ORF">EHRUM3_06960</name>
</gene>
<proteinExistence type="predicted"/>
<dbReference type="AlphaFoldDB" id="A0A170SYH7"/>
<dbReference type="Proteomes" id="UP000092731">
    <property type="component" value="Unassembled WGS sequence"/>
</dbReference>
<organism evidence="1 2">
    <name type="scientific">Ehrlichia ruminantium</name>
    <name type="common">heartwater rickettsia</name>
    <name type="synonym">Cowdria ruminantium</name>
    <dbReference type="NCBI Taxonomy" id="779"/>
    <lineage>
        <taxon>Bacteria</taxon>
        <taxon>Pseudomonadati</taxon>
        <taxon>Pseudomonadota</taxon>
        <taxon>Alphaproteobacteria</taxon>
        <taxon>Rickettsiales</taxon>
        <taxon>Anaplasmataceae</taxon>
        <taxon>Ehrlichia</taxon>
    </lineage>
</organism>
<name>A0A170SYH7_EHRRU</name>
<accession>A0A170SYH7</accession>